<dbReference type="InterPro" id="IPR006638">
    <property type="entry name" value="Elp3/MiaA/NifB-like_rSAM"/>
</dbReference>
<dbReference type="InterPro" id="IPR023404">
    <property type="entry name" value="rSAM_horseshoe"/>
</dbReference>
<accession>A0ABR9QVR9</accession>
<dbReference type="SFLD" id="SFLDG01082">
    <property type="entry name" value="B12-binding_domain_containing"/>
    <property type="match status" value="1"/>
</dbReference>
<dbReference type="SMART" id="SM00729">
    <property type="entry name" value="Elp3"/>
    <property type="match status" value="1"/>
</dbReference>
<dbReference type="CDD" id="cd01335">
    <property type="entry name" value="Radical_SAM"/>
    <property type="match status" value="1"/>
</dbReference>
<feature type="domain" description="Radical SAM core" evidence="1">
    <location>
        <begin position="249"/>
        <end position="492"/>
    </location>
</feature>
<dbReference type="InterPro" id="IPR058240">
    <property type="entry name" value="rSAM_sf"/>
</dbReference>
<dbReference type="SFLD" id="SFLDS00029">
    <property type="entry name" value="Radical_SAM"/>
    <property type="match status" value="1"/>
</dbReference>
<proteinExistence type="predicted"/>
<evidence type="ECO:0000259" key="1">
    <source>
        <dbReference type="PROSITE" id="PS51918"/>
    </source>
</evidence>
<dbReference type="Proteomes" id="UP001516588">
    <property type="component" value="Unassembled WGS sequence"/>
</dbReference>
<dbReference type="Pfam" id="PF19864">
    <property type="entry name" value="Radical_SAM_N2"/>
    <property type="match status" value="1"/>
</dbReference>
<dbReference type="PROSITE" id="PS51918">
    <property type="entry name" value="RADICAL_SAM"/>
    <property type="match status" value="1"/>
</dbReference>
<keyword evidence="3" id="KW-1185">Reference proteome</keyword>
<evidence type="ECO:0000313" key="3">
    <source>
        <dbReference type="Proteomes" id="UP001516588"/>
    </source>
</evidence>
<sequence>MMKDIEKLLKRVEKPARYTGGEVNSVIKNPAEADVRFAFAFPDTYEIGMSYMGLQILYNILNMQDYVYCERVFAPAMDMEKLMREENVPLFSIETKTPIKEFDILGFTLQYEMSYTNILNMLNLAGIPMMSADRDDSYPLLVAGGPCAFNPEPLTDFFDLFLIGDGEEVLPAITDLYRKCDSKKEFLKKACQMTGVYVPSFYDVKYNEDGTVAAYIKKYENAPEKVGKCLIDDIEPLPFPTKNIVPFIDVVHDRASVESFRGCTRGCRFCQAGMIYRPVRERKPETILALAEEQLKNTGHEELSLLSLSTSDHSCFEPLALELVKKCAEKHVNLSLPSLRLDSFSFNVLNEIQKYKKSGLTFAPEAGTQRLRNVINKSITEEDIYGAVRKAIELGWKQIKLYFMIGLPTETYEDLDGIAEIAKNILDINYEINGRKGGRFNVTVSVSNFVPKPHTPFQWFGQNTYEEFIEKHKYLSEKLRMKNVTFHYHDSPISVLEAVFARGDRKTGKLLVQAYENGCVFDSWSEFFNMEGWEKAFKQTGLSKDFYATRHRTYDEVMPWDIIDSYISKNFLISENEKSAITRDCRSGCVGCGINRKTTCALEGINLK</sequence>
<dbReference type="PANTHER" id="PTHR42731">
    <property type="entry name" value="SLL1084 PROTEIN"/>
    <property type="match status" value="1"/>
</dbReference>
<protein>
    <submittedName>
        <fullName evidence="2">TIGR03960 family B12-binding radical SAM protein</fullName>
    </submittedName>
</protein>
<dbReference type="SUPFAM" id="SSF102114">
    <property type="entry name" value="Radical SAM enzymes"/>
    <property type="match status" value="1"/>
</dbReference>
<organism evidence="2 3">
    <name type="scientific">Gallibacter intestinalis</name>
    <dbReference type="NCBI Taxonomy" id="2779356"/>
    <lineage>
        <taxon>Bacteria</taxon>
        <taxon>Bacillati</taxon>
        <taxon>Bacillota</taxon>
        <taxon>Clostridia</taxon>
        <taxon>Eubacteriales</taxon>
        <taxon>Eubacteriaceae</taxon>
        <taxon>Gallibacter</taxon>
    </lineage>
</organism>
<dbReference type="InterPro" id="IPR023862">
    <property type="entry name" value="CHP03960_rSAM"/>
</dbReference>
<dbReference type="NCBIfam" id="TIGR03960">
    <property type="entry name" value="rSAM_fuse_unch"/>
    <property type="match status" value="1"/>
</dbReference>
<name>A0ABR9QVR9_9FIRM</name>
<comment type="caution">
    <text evidence="2">The sequence shown here is derived from an EMBL/GenBank/DDBJ whole genome shotgun (WGS) entry which is preliminary data.</text>
</comment>
<gene>
    <name evidence="2" type="ORF">INF20_01610</name>
</gene>
<dbReference type="PANTHER" id="PTHR42731:SF1">
    <property type="entry name" value="RADICAL SAM DOMAIN PROTEIN"/>
    <property type="match status" value="1"/>
</dbReference>
<dbReference type="RefSeq" id="WP_226384644.1">
    <property type="nucleotide sequence ID" value="NZ_JADCKA010000002.1"/>
</dbReference>
<dbReference type="InterPro" id="IPR045784">
    <property type="entry name" value="Radical_SAM_N2"/>
</dbReference>
<dbReference type="EMBL" id="JADCKA010000002">
    <property type="protein sequence ID" value="MBE5034973.1"/>
    <property type="molecule type" value="Genomic_DNA"/>
</dbReference>
<reference evidence="2 3" key="1">
    <citation type="submission" date="2020-10" db="EMBL/GenBank/DDBJ databases">
        <title>ChiBAC.</title>
        <authorList>
            <person name="Zenner C."/>
            <person name="Hitch T.C.A."/>
            <person name="Clavel T."/>
        </authorList>
    </citation>
    <scope>NUCLEOTIDE SEQUENCE [LARGE SCALE GENOMIC DNA]</scope>
    <source>
        <strain evidence="2 3">DSM 108706</strain>
    </source>
</reference>
<dbReference type="Gene3D" id="3.80.30.20">
    <property type="entry name" value="tm_1862 like domain"/>
    <property type="match status" value="1"/>
</dbReference>
<evidence type="ECO:0000313" key="2">
    <source>
        <dbReference type="EMBL" id="MBE5034973.1"/>
    </source>
</evidence>
<dbReference type="InterPro" id="IPR007197">
    <property type="entry name" value="rSAM"/>
</dbReference>
<dbReference type="Pfam" id="PF04055">
    <property type="entry name" value="Radical_SAM"/>
    <property type="match status" value="1"/>
</dbReference>